<dbReference type="EMBL" id="HAEF01004809">
    <property type="protein sequence ID" value="SBR42191.1"/>
    <property type="molecule type" value="Transcribed_RNA"/>
</dbReference>
<reference evidence="1" key="1">
    <citation type="submission" date="2016-05" db="EMBL/GenBank/DDBJ databases">
        <authorList>
            <person name="Lavstsen T."/>
            <person name="Jespersen J.S."/>
        </authorList>
    </citation>
    <scope>NUCLEOTIDE SEQUENCE</scope>
    <source>
        <tissue evidence="1">Brain</tissue>
    </source>
</reference>
<accession>A0A1A8LCU3</accession>
<sequence>MQDSWSFILLELEVRSPETARGQTPLCHVGVYVLDPRHAESTQKTNVKLNKGLLNDAQLECPKLGEAGGGGRTGPASLGLVGGLVVGRWSGGLRWQDPSVQWGQDKGSRGVDERWRTGLWEGRCRLKRGPGVWLKV</sequence>
<protein>
    <submittedName>
        <fullName evidence="1">Uncharacterized protein</fullName>
    </submittedName>
</protein>
<organism evidence="1">
    <name type="scientific">Nothobranchius pienaari</name>
    <dbReference type="NCBI Taxonomy" id="704102"/>
    <lineage>
        <taxon>Eukaryota</taxon>
        <taxon>Metazoa</taxon>
        <taxon>Chordata</taxon>
        <taxon>Craniata</taxon>
        <taxon>Vertebrata</taxon>
        <taxon>Euteleostomi</taxon>
        <taxon>Actinopterygii</taxon>
        <taxon>Neopterygii</taxon>
        <taxon>Teleostei</taxon>
        <taxon>Neoteleostei</taxon>
        <taxon>Acanthomorphata</taxon>
        <taxon>Ovalentaria</taxon>
        <taxon>Atherinomorphae</taxon>
        <taxon>Cyprinodontiformes</taxon>
        <taxon>Nothobranchiidae</taxon>
        <taxon>Nothobranchius</taxon>
    </lineage>
</organism>
<name>A0A1A8LCU3_9TELE</name>
<evidence type="ECO:0000313" key="1">
    <source>
        <dbReference type="EMBL" id="SBR42191.1"/>
    </source>
</evidence>
<dbReference type="AlphaFoldDB" id="A0A1A8LCU3"/>
<reference evidence="1" key="2">
    <citation type="submission" date="2016-06" db="EMBL/GenBank/DDBJ databases">
        <title>The genome of a short-lived fish provides insights into sex chromosome evolution and the genetic control of aging.</title>
        <authorList>
            <person name="Reichwald K."/>
            <person name="Felder M."/>
            <person name="Petzold A."/>
            <person name="Koch P."/>
            <person name="Groth M."/>
            <person name="Platzer M."/>
        </authorList>
    </citation>
    <scope>NUCLEOTIDE SEQUENCE</scope>
    <source>
        <tissue evidence="1">Brain</tissue>
    </source>
</reference>
<proteinExistence type="predicted"/>
<gene>
    <name evidence="1" type="primary">Nfu_g_1_020926</name>
</gene>